<feature type="domain" description="PKD" evidence="2">
    <location>
        <begin position="1920"/>
        <end position="1975"/>
    </location>
</feature>
<dbReference type="InterPro" id="IPR000601">
    <property type="entry name" value="PKD_dom"/>
</dbReference>
<dbReference type="Proteomes" id="UP001304650">
    <property type="component" value="Chromosome"/>
</dbReference>
<dbReference type="KEGG" id="proo:MJB10_18850"/>
<dbReference type="InterPro" id="IPR035986">
    <property type="entry name" value="PKD_dom_sf"/>
</dbReference>
<dbReference type="InterPro" id="IPR013783">
    <property type="entry name" value="Ig-like_fold"/>
</dbReference>
<evidence type="ECO:0000313" key="3">
    <source>
        <dbReference type="EMBL" id="WNR43159.1"/>
    </source>
</evidence>
<dbReference type="InterPro" id="IPR036116">
    <property type="entry name" value="FN3_sf"/>
</dbReference>
<dbReference type="EMBL" id="CP130319">
    <property type="protein sequence ID" value="WNR43159.1"/>
    <property type="molecule type" value="Genomic_DNA"/>
</dbReference>
<sequence>MTAHASDITSINLTYSVNTITGYQAIYSDQASATTNPISISAPNGQIIQSVDVFRDDVKVESIPEASGKTNWSGTQTYWGYERQVESRDNDSLQGYYAWYRYIPGGDKGVKWYADFPSGTKSCGSAPTESINGYSMPIYPGCFEVSLSLTASRNVAYTTSDNGTVIPSSVVSNSQIIATSKVNLFANINGPAGVSAGRSDYTTTSGTVTATSANNYTVTYSQDFDHEGHSKELGSPPNGAKVMVYYAAFTVDLVSETYKYPDHIEVTYSGGTSTPSPTPTPTPASVSGDFQITPSTINYRDSFKLHPLPFTIPSGCTYTDHYYKIERGGSFVYTAKVYNQTLDTSYNQSNYPSILAVGSHQISLMIEASCGSSGFIATKTLTINGPSINGPPDFKIGWVKPSNRKTPLQTAVVGDTLDMIYIEDPSVPTPSDPDGDLIYWDDFNFNSSDAWTQTIPGKSGVSHYTDGYHNIVMDTPGFHRVEASMHDQWGASTTRSTIIEVLPPNPIPVCSAPSEIKENRTISNGAINASSSHSPVGRLIDHTKDVWSNLQTSYANGTMSDITITVTLESVTDTAGLLSLESSDCHITVHPDKPPIAKLGVPSFSVRGNSTHIQNQSYSTDGDTIASASFKYKYDTDNNGFQNDAWQTLSGGNVSGVDFTPAQIGKYLFFVTSCEDFGRCSDNSTQAASEITLDVVNKDGPVVSFEVEGENAQPAIEPAVLYPASRILTSWSLFQTNTNSAINKGVGWTAGAANQLAAGLGRNTQSQEYYNFNYEQWGQTQYRQFITPAQDFGLGPNGQSPYRSFASFGTMDTQPLLIPGSTAGTWQPVAWGYGPPVFKTTDTHIYFGTGSVSSTGGYSFYAMNKSKIGRYSGTTEYCSGCMFPDYVHKYLDGSPYDFIIKGSDILNGNYGPPPTYKTAAFDSYDAFSRKDYTHAYGVSTRTPWQATVLGYHVAGNIVYAKIRYPAEYAYYSGGEQNNVSVNLVELRTFDATTGQFISSSILNGYSPFDSSLGNGQVYSDNYEMSAQSTFPPQNVGEDLVVVVGESYYNDLQVRQINRQGQIVKSVPLANATWTDPAINPTSSCRDNVQKSFRGADGEFYFVSQQQCSYTSSGTQVTVAAGAAIIKLNADLSFAWKTKLKGSQTTYVGSFSYALGDHADAIILMVDNPQRNQIQVRSYSMIYMGHQAFYESIDKTTGVVSDSDNPGWAYNNQPTINWDGGYSTGTQTIEGYNTVGNTVKNAAGQTVGTINGLGGLLSISAFYAGSTNAIFSSQYVGDGMLMALFSSQFAGYDQHNFVPWLAIGTPSTTPAVGYPTKLGQFVSDFSVTDVELQFTLNMASANANTNKAGFSFRMQDPRNRYAVETNGSVIYLTKYVNGAPTVLASANFPFLDNTDYTFAISMTGNKIDLRLNGVPYLSIQDSTWLSGTIGPFTDKSYTTFTNIIKKPITTPQTAWYAGFALWESGSASATVKYDNISYTDSENDPASGTYQWFYKHTPKFLNNQGLSVLDNQTFSGSQTVFDKVGVYDITLSAKDDPNPTFFYPSMLFELYRKSSNPFHSSIVVHRRPVILNFIATLQGDGTVIFTDNSYDPDRYDPSTSACSAPDVTNMNYCANRGVVSRQYSFVDPNGNFTLGKPSKPSLSGSYTVYLQVADEYGALSVPVSTTFTTATPVPASPPIATLTMPNGAFANPTMVGINPDITWNQTDPDGYALTHYQVQVFDSGGTLVVDSGIVDQNQLDGSQTWHVPINLTLGAKYQVKVRVKDVYNWSAWSNFGWMQINSAPIATMTVPNGTQASPTLFNSMRPTLKWNQMDLDPGTTFQYFQIQITNETNNVMILDSGQYYQGSTLNAGSWQVNQDLPTGQKLRVRVRVFDGFTWSNYSPQTWMYINRAPIADFDWSPKPVWEGDEVHSANASIDPDGDSLTYTWTIEGLSGGTKSFTTTNFTHKFFEPGDYKVTLAVTDGMVTTTAVKTITVLPLTIHSDVTYTDSWLIFHNQQGHRTQAAPKQFYSGEIFVVKSQSETAPVEEVLSWMDTVGLDGQSLYVSQKLEPDSGDPTLYKGELFDSKFQSFTEGLPKGAHTIHFQIRYRNGIVKTEDVPIEIIGNVQQSVGVHRVQ</sequence>
<dbReference type="SMART" id="SM00089">
    <property type="entry name" value="PKD"/>
    <property type="match status" value="1"/>
</dbReference>
<feature type="region of interest" description="Disordered" evidence="1">
    <location>
        <begin position="269"/>
        <end position="288"/>
    </location>
</feature>
<dbReference type="Gene3D" id="2.60.120.560">
    <property type="entry name" value="Exo-inulinase, domain 1"/>
    <property type="match status" value="1"/>
</dbReference>
<dbReference type="PROSITE" id="PS50093">
    <property type="entry name" value="PKD"/>
    <property type="match status" value="1"/>
</dbReference>
<protein>
    <submittedName>
        <fullName evidence="3">PKD domain-containing protein</fullName>
    </submittedName>
</protein>
<dbReference type="RefSeq" id="WP_314797175.1">
    <property type="nucleotide sequence ID" value="NZ_CP130319.1"/>
</dbReference>
<evidence type="ECO:0000313" key="4">
    <source>
        <dbReference type="Proteomes" id="UP001304650"/>
    </source>
</evidence>
<evidence type="ECO:0000256" key="1">
    <source>
        <dbReference type="SAM" id="MobiDB-lite"/>
    </source>
</evidence>
<proteinExistence type="predicted"/>
<name>A0AA96RJC4_9BACL</name>
<reference evidence="3" key="1">
    <citation type="submission" date="2022-02" db="EMBL/GenBank/DDBJ databases">
        <title>Paenibacillus sp. MBLB1832 Whole Genome Shotgun Sequencing.</title>
        <authorList>
            <person name="Hwang C.Y."/>
            <person name="Cho E.-S."/>
            <person name="Seo M.-J."/>
        </authorList>
    </citation>
    <scope>NUCLEOTIDE SEQUENCE</scope>
    <source>
        <strain evidence="3">MBLB1832</strain>
    </source>
</reference>
<dbReference type="SUPFAM" id="SSF49265">
    <property type="entry name" value="Fibronectin type III"/>
    <property type="match status" value="1"/>
</dbReference>
<evidence type="ECO:0000259" key="2">
    <source>
        <dbReference type="PROSITE" id="PS50093"/>
    </source>
</evidence>
<keyword evidence="4" id="KW-1185">Reference proteome</keyword>
<dbReference type="Pfam" id="PF18911">
    <property type="entry name" value="PKD_4"/>
    <property type="match status" value="1"/>
</dbReference>
<gene>
    <name evidence="3" type="ORF">MJB10_18850</name>
</gene>
<dbReference type="Gene3D" id="2.60.40.10">
    <property type="entry name" value="Immunoglobulins"/>
    <property type="match status" value="3"/>
</dbReference>
<dbReference type="Pfam" id="PF25788">
    <property type="entry name" value="Ig_Rha78A_N"/>
    <property type="match status" value="1"/>
</dbReference>
<dbReference type="InterPro" id="IPR003961">
    <property type="entry name" value="FN3_dom"/>
</dbReference>
<organism evidence="3 4">
    <name type="scientific">Paenibacillus roseopurpureus</name>
    <dbReference type="NCBI Taxonomy" id="2918901"/>
    <lineage>
        <taxon>Bacteria</taxon>
        <taxon>Bacillati</taxon>
        <taxon>Bacillota</taxon>
        <taxon>Bacilli</taxon>
        <taxon>Bacillales</taxon>
        <taxon>Paenibacillaceae</taxon>
        <taxon>Paenibacillus</taxon>
    </lineage>
</organism>
<accession>A0AA96RJC4</accession>
<dbReference type="InterPro" id="IPR022409">
    <property type="entry name" value="PKD/Chitinase_dom"/>
</dbReference>
<dbReference type="CDD" id="cd00146">
    <property type="entry name" value="PKD"/>
    <property type="match status" value="1"/>
</dbReference>
<dbReference type="SUPFAM" id="SSF49299">
    <property type="entry name" value="PKD domain"/>
    <property type="match status" value="1"/>
</dbReference>
<dbReference type="CDD" id="cd00063">
    <property type="entry name" value="FN3"/>
    <property type="match status" value="1"/>
</dbReference>